<dbReference type="SUPFAM" id="SSF52343">
    <property type="entry name" value="Ferredoxin reductase-like, C-terminal NADP-linked domain"/>
    <property type="match status" value="1"/>
</dbReference>
<feature type="binding site" evidence="14">
    <location>
        <position position="131"/>
    </location>
    <ligand>
        <name>FAD</name>
        <dbReference type="ChEBI" id="CHEBI:57692"/>
    </ligand>
</feature>
<sequence>MFSIRAFRSAIVSKPWAPIAATSVVAAAASSYYFSNMAISNDAKTATLKGDDQWVDLKLKSSKDLSHNTKALIFELPTPDSTLGLTTASALLTKYVTPKGSNVVRPYTPVSDPDSKGEFELVVKSYPEGKMSKHIHELKEGDTLSFKGPIIKYQWQPNLHKEITLIGAGTGITPLYQLISAINKNPEDKTKVNLFYGNATEGDILLKDEIDAIAKAKPQQFNVHYFLDKPSDNWKGENGFISEEFIKGNSPAADSDNVKVFVCGPPPFYKAISGAKVSPTDQGEVDGALKNLGFNKDQVFKF</sequence>
<reference evidence="17 19" key="1">
    <citation type="journal article" date="2016" name="PLoS ONE">
        <title>Sequence Assembly of Yarrowia lipolytica Strain W29/CLIB89 Shows Transposable Element Diversity.</title>
        <authorList>
            <person name="Magnan C."/>
            <person name="Yu J."/>
            <person name="Chang I."/>
            <person name="Jahn E."/>
            <person name="Kanomata Y."/>
            <person name="Wu J."/>
            <person name="Zeller M."/>
            <person name="Oakes M."/>
            <person name="Baldi P."/>
            <person name="Sandmeyer S."/>
        </authorList>
    </citation>
    <scope>NUCLEOTIDE SEQUENCE [LARGE SCALE GENOMIC DNA]</scope>
    <source>
        <strain evidence="17">CLIB89</strain>
        <strain evidence="19">CLIB89(W29)</strain>
    </source>
</reference>
<evidence type="ECO:0000256" key="4">
    <source>
        <dbReference type="ARBA" id="ARBA00022630"/>
    </source>
</evidence>
<evidence type="ECO:0000256" key="10">
    <source>
        <dbReference type="ARBA" id="ARBA00023027"/>
    </source>
</evidence>
<evidence type="ECO:0000313" key="20">
    <source>
        <dbReference type="Proteomes" id="UP000256601"/>
    </source>
</evidence>
<comment type="catalytic activity">
    <reaction evidence="13 15">
        <text>2 Fe(III)-[cytochrome b5] + NADH = 2 Fe(II)-[cytochrome b5] + NAD(+) + H(+)</text>
        <dbReference type="Rhea" id="RHEA:46680"/>
        <dbReference type="Rhea" id="RHEA-COMP:10438"/>
        <dbReference type="Rhea" id="RHEA-COMP:10439"/>
        <dbReference type="ChEBI" id="CHEBI:15378"/>
        <dbReference type="ChEBI" id="CHEBI:29033"/>
        <dbReference type="ChEBI" id="CHEBI:29034"/>
        <dbReference type="ChEBI" id="CHEBI:57540"/>
        <dbReference type="ChEBI" id="CHEBI:57945"/>
        <dbReference type="EC" id="1.6.2.2"/>
    </reaction>
</comment>
<dbReference type="EMBL" id="KZ858949">
    <property type="protein sequence ID" value="RDW28793.1"/>
    <property type="molecule type" value="Genomic_DNA"/>
</dbReference>
<feature type="binding site" evidence="14">
    <location>
        <position position="107"/>
    </location>
    <ligand>
        <name>FAD</name>
        <dbReference type="ChEBI" id="CHEBI:57692"/>
    </ligand>
</feature>
<protein>
    <recommendedName>
        <fullName evidence="15">NADH-cytochrome b5 reductase</fullName>
        <ecNumber evidence="15">1.6.2.2</ecNumber>
    </recommendedName>
</protein>
<evidence type="ECO:0000256" key="11">
    <source>
        <dbReference type="ARBA" id="ARBA00023128"/>
    </source>
</evidence>
<comment type="subcellular location">
    <subcellularLocation>
        <location evidence="2">Mitochondrion outer membrane</location>
        <topology evidence="2">Single-pass membrane protein</topology>
    </subcellularLocation>
</comment>
<evidence type="ECO:0000259" key="16">
    <source>
        <dbReference type="PROSITE" id="PS51384"/>
    </source>
</evidence>
<gene>
    <name evidence="18" type="ORF">B0I71DRAFT_126697</name>
    <name evidence="17" type="ORF">YALI1_D14199g</name>
</gene>
<evidence type="ECO:0000256" key="8">
    <source>
        <dbReference type="ARBA" id="ARBA00022989"/>
    </source>
</evidence>
<dbReference type="VEuPathDB" id="FungiDB:YALI0_D11330g"/>
<evidence type="ECO:0000256" key="9">
    <source>
        <dbReference type="ARBA" id="ARBA00023002"/>
    </source>
</evidence>
<keyword evidence="8" id="KW-1133">Transmembrane helix</keyword>
<dbReference type="PROSITE" id="PS51384">
    <property type="entry name" value="FAD_FR"/>
    <property type="match status" value="1"/>
</dbReference>
<dbReference type="InterPro" id="IPR001433">
    <property type="entry name" value="OxRdtase_FAD/NAD-bd"/>
</dbReference>
<dbReference type="OrthoDB" id="432685at2759"/>
<feature type="binding site" evidence="14">
    <location>
        <position position="105"/>
    </location>
    <ligand>
        <name>FAD</name>
        <dbReference type="ChEBI" id="CHEBI:57692"/>
    </ligand>
</feature>
<evidence type="ECO:0000256" key="13">
    <source>
        <dbReference type="ARBA" id="ARBA00047682"/>
    </source>
</evidence>
<keyword evidence="12" id="KW-0472">Membrane</keyword>
<feature type="binding site" evidence="14">
    <location>
        <position position="106"/>
    </location>
    <ligand>
        <name>FAD</name>
        <dbReference type="ChEBI" id="CHEBI:57692"/>
    </ligand>
</feature>
<dbReference type="GO" id="GO:0005741">
    <property type="term" value="C:mitochondrial outer membrane"/>
    <property type="evidence" value="ECO:0007669"/>
    <property type="project" value="UniProtKB-SubCell"/>
</dbReference>
<dbReference type="Proteomes" id="UP000256601">
    <property type="component" value="Unassembled WGS sequence"/>
</dbReference>
<keyword evidence="9 15" id="KW-0560">Oxidoreductase</keyword>
<keyword evidence="4 14" id="KW-0285">Flavoprotein</keyword>
<dbReference type="GO" id="GO:0090524">
    <property type="term" value="F:cytochrome-b5 reductase activity, acting on NADH"/>
    <property type="evidence" value="ECO:0007669"/>
    <property type="project" value="UniProtKB-EC"/>
</dbReference>
<keyword evidence="7 14" id="KW-0274">FAD</keyword>
<evidence type="ECO:0000313" key="18">
    <source>
        <dbReference type="EMBL" id="RDW28793.1"/>
    </source>
</evidence>
<evidence type="ECO:0000256" key="3">
    <source>
        <dbReference type="ARBA" id="ARBA00006105"/>
    </source>
</evidence>
<dbReference type="GO" id="GO:0006696">
    <property type="term" value="P:ergosterol biosynthetic process"/>
    <property type="evidence" value="ECO:0007669"/>
    <property type="project" value="TreeGrafter"/>
</dbReference>
<dbReference type="FunFam" id="2.40.30.10:FF:000032">
    <property type="entry name" value="NADH-cytochrome b5 reductase"/>
    <property type="match status" value="1"/>
</dbReference>
<dbReference type="EC" id="1.6.2.2" evidence="15"/>
<evidence type="ECO:0000256" key="6">
    <source>
        <dbReference type="ARBA" id="ARBA00022787"/>
    </source>
</evidence>
<dbReference type="AlphaFoldDB" id="A0A1H6PY74"/>
<dbReference type="eggNOG" id="KOG0534">
    <property type="taxonomic scope" value="Eukaryota"/>
</dbReference>
<dbReference type="CDD" id="cd06183">
    <property type="entry name" value="cyt_b5_reduct_like"/>
    <property type="match status" value="1"/>
</dbReference>
<organism evidence="17 19">
    <name type="scientific">Yarrowia lipolytica</name>
    <name type="common">Candida lipolytica</name>
    <dbReference type="NCBI Taxonomy" id="4952"/>
    <lineage>
        <taxon>Eukaryota</taxon>
        <taxon>Fungi</taxon>
        <taxon>Dikarya</taxon>
        <taxon>Ascomycota</taxon>
        <taxon>Saccharomycotina</taxon>
        <taxon>Dipodascomycetes</taxon>
        <taxon>Dipodascales</taxon>
        <taxon>Dipodascales incertae sedis</taxon>
        <taxon>Yarrowia</taxon>
    </lineage>
</organism>
<dbReference type="InterPro" id="IPR017938">
    <property type="entry name" value="Riboflavin_synthase-like_b-brl"/>
</dbReference>
<dbReference type="Gene3D" id="2.40.30.10">
    <property type="entry name" value="Translation factors"/>
    <property type="match status" value="1"/>
</dbReference>
<keyword evidence="6" id="KW-1000">Mitochondrion outer membrane</keyword>
<dbReference type="Proteomes" id="UP000182444">
    <property type="component" value="Chromosome 1D"/>
</dbReference>
<dbReference type="InterPro" id="IPR008333">
    <property type="entry name" value="Cbr1-like_FAD-bd_dom"/>
</dbReference>
<feature type="binding site" evidence="14">
    <location>
        <position position="124"/>
    </location>
    <ligand>
        <name>FAD</name>
        <dbReference type="ChEBI" id="CHEBI:57692"/>
    </ligand>
</feature>
<feature type="domain" description="FAD-binding FR-type" evidence="16">
    <location>
        <begin position="52"/>
        <end position="156"/>
    </location>
</feature>
<dbReference type="PRINTS" id="PR00371">
    <property type="entry name" value="FPNCR"/>
</dbReference>
<dbReference type="Pfam" id="PF00970">
    <property type="entry name" value="FAD_binding_6"/>
    <property type="match status" value="1"/>
</dbReference>
<dbReference type="InterPro" id="IPR001709">
    <property type="entry name" value="Flavoprot_Pyr_Nucl_cyt_Rdtase"/>
</dbReference>
<feature type="binding site" evidence="14">
    <location>
        <position position="132"/>
    </location>
    <ligand>
        <name>FAD</name>
        <dbReference type="ChEBI" id="CHEBI:57692"/>
    </ligand>
</feature>
<evidence type="ECO:0000313" key="19">
    <source>
        <dbReference type="Proteomes" id="UP000182444"/>
    </source>
</evidence>
<dbReference type="InterPro" id="IPR039261">
    <property type="entry name" value="FNR_nucleotide-bd"/>
</dbReference>
<name>A0A1H6PY74_YARLL</name>
<proteinExistence type="inferred from homology"/>
<dbReference type="InterPro" id="IPR017927">
    <property type="entry name" value="FAD-bd_FR_type"/>
</dbReference>
<feature type="binding site" evidence="14">
    <location>
        <position position="122"/>
    </location>
    <ligand>
        <name>FAD</name>
        <dbReference type="ChEBI" id="CHEBI:57692"/>
    </ligand>
</feature>
<dbReference type="InterPro" id="IPR001834">
    <property type="entry name" value="CBR-like"/>
</dbReference>
<comment type="cofactor">
    <cofactor evidence="1 14 15">
        <name>FAD</name>
        <dbReference type="ChEBI" id="CHEBI:57692"/>
    </cofactor>
</comment>
<comment type="similarity">
    <text evidence="3 15">Belongs to the flavoprotein pyridine nucleotide cytochrome reductase family.</text>
</comment>
<feature type="binding site" evidence="14">
    <location>
        <position position="173"/>
    </location>
    <ligand>
        <name>FAD</name>
        <dbReference type="ChEBI" id="CHEBI:57692"/>
    </ligand>
</feature>
<dbReference type="PANTHER" id="PTHR19370:SF171">
    <property type="entry name" value="NADH-CYTOCHROME B5 REDUCTASE 2"/>
    <property type="match status" value="1"/>
</dbReference>
<evidence type="ECO:0000256" key="15">
    <source>
        <dbReference type="RuleBase" id="RU361226"/>
    </source>
</evidence>
<keyword evidence="5" id="KW-0812">Transmembrane</keyword>
<evidence type="ECO:0000256" key="1">
    <source>
        <dbReference type="ARBA" id="ARBA00001974"/>
    </source>
</evidence>
<evidence type="ECO:0000256" key="2">
    <source>
        <dbReference type="ARBA" id="ARBA00004572"/>
    </source>
</evidence>
<evidence type="ECO:0000256" key="14">
    <source>
        <dbReference type="PIRSR" id="PIRSR601834-1"/>
    </source>
</evidence>
<keyword evidence="11" id="KW-0496">Mitochondrion</keyword>
<evidence type="ECO:0000256" key="12">
    <source>
        <dbReference type="ARBA" id="ARBA00023136"/>
    </source>
</evidence>
<accession>A0A1H6PY74</accession>
<keyword evidence="10 15" id="KW-0520">NAD</keyword>
<dbReference type="PANTHER" id="PTHR19370">
    <property type="entry name" value="NADH-CYTOCHROME B5 REDUCTASE"/>
    <property type="match status" value="1"/>
</dbReference>
<dbReference type="EMBL" id="CP017556">
    <property type="protein sequence ID" value="AOW03919.1"/>
    <property type="molecule type" value="Genomic_DNA"/>
</dbReference>
<evidence type="ECO:0000256" key="5">
    <source>
        <dbReference type="ARBA" id="ARBA00022692"/>
    </source>
</evidence>
<evidence type="ECO:0000313" key="17">
    <source>
        <dbReference type="EMBL" id="AOW03919.1"/>
    </source>
</evidence>
<dbReference type="VEuPathDB" id="FungiDB:YALI1_D14199g"/>
<dbReference type="FunFam" id="3.40.50.80:FF:000009">
    <property type="entry name" value="NADH-cytochrome b5 reductase"/>
    <property type="match status" value="1"/>
</dbReference>
<reference evidence="18 20" key="2">
    <citation type="submission" date="2018-07" db="EMBL/GenBank/DDBJ databases">
        <title>Draft Genome Assemblies for Five Robust Yarrowia lipolytica Strains Exhibiting High Lipid Production and Pentose Sugar Utilization and Sugar Alcohol Secretion from Undetoxified Lignocellulosic Biomass Hydrolysates.</title>
        <authorList>
            <consortium name="DOE Joint Genome Institute"/>
            <person name="Walker C."/>
            <person name="Ryu S."/>
            <person name="Na H."/>
            <person name="Zane M."/>
            <person name="LaButti K."/>
            <person name="Lipzen A."/>
            <person name="Haridas S."/>
            <person name="Barry K."/>
            <person name="Grigoriev I.V."/>
            <person name="Quarterman J."/>
            <person name="Slininger P."/>
            <person name="Dien B."/>
            <person name="Trinh C.T."/>
        </authorList>
    </citation>
    <scope>NUCLEOTIDE SEQUENCE [LARGE SCALE GENOMIC DNA]</scope>
    <source>
        <strain evidence="18 20">YB392</strain>
    </source>
</reference>
<dbReference type="PRINTS" id="PR00406">
    <property type="entry name" value="CYTB5RDTASE"/>
</dbReference>
<evidence type="ECO:0000256" key="7">
    <source>
        <dbReference type="ARBA" id="ARBA00022827"/>
    </source>
</evidence>
<dbReference type="SUPFAM" id="SSF63380">
    <property type="entry name" value="Riboflavin synthase domain-like"/>
    <property type="match status" value="1"/>
</dbReference>
<dbReference type="Pfam" id="PF00175">
    <property type="entry name" value="NAD_binding_1"/>
    <property type="match status" value="1"/>
</dbReference>
<dbReference type="Gene3D" id="3.40.50.80">
    <property type="entry name" value="Nucleotide-binding domain of ferredoxin-NADP reductase (FNR) module"/>
    <property type="match status" value="1"/>
</dbReference>
<feature type="binding site" evidence="14">
    <location>
        <position position="130"/>
    </location>
    <ligand>
        <name>FAD</name>
        <dbReference type="ChEBI" id="CHEBI:57692"/>
    </ligand>
</feature>